<name>A0A0F9Y2F9_TRIHA</name>
<evidence type="ECO:0000313" key="2">
    <source>
        <dbReference type="EMBL" id="KKP06363.1"/>
    </source>
</evidence>
<feature type="region of interest" description="Disordered" evidence="1">
    <location>
        <begin position="1"/>
        <end position="34"/>
    </location>
</feature>
<evidence type="ECO:0000313" key="3">
    <source>
        <dbReference type="Proteomes" id="UP000034112"/>
    </source>
</evidence>
<sequence>MSYYNKRWRGRGGHQDIRPRNPLAQSEESPPPPLGELIEIINQKDLEDASEGNVVFGITESDVVASYNWADQKAPKIIVPGTFLNTISIENGMQLSSVTIGRPPLWTPLEKPRALLEDNGVYFRDNNSAFFPKHPLEPALVATMKMHPTSLHVDLVACNSTIGNLLRFVQGTLVRGVDRSFRMVVEVVGKTVHFIRRENSPTEQIMGVRGFGHAFPEAYTTWAPDVRPSKSHHRLIRYKFGGLDILLRSSADGYIEEKDTNALAVSKSASAGDKDLTSLFENVSIGTSSASPADPGKLEVVDGGQPTSQQSVFDLKTRSIKLIENDTLAEELPRLWLARIPNFILAHHTRGTFNNIEIADVREDVQDWEKSHQQDLSRLSTLLHRIIATALEKEGTLLEIVKSQGGPLEIRKRLPDAGVAFSDKVKDKWLQWLGHSDDVEEADDSGKSCGDCGRGSDSDSDAGDFTACNEECGYCGVSRKSTAASWMNDEATRTARISVFTDFPVSSSVDFVWKICAKSLQPSGAFNHLVKIPKQLTMAISCHPILAPIELGQKVDANSNTAEMATFQDHEEILEAAFKDPNNTPIIFEPSNVNQVIKSRHYDADPDLHYSKTQLWDMEVKKAHNPAKYLRHLLRPGSLQVFNLQKNGPTETFVRVTDQRTWVDPTTYNTVIEQVFLDNENERIFFIGVPEVEGPDGRKIVAGTNQPLFHVEHSVTGTEEEPLNVWRVVHLDKDEDGKLKEAFKRLTDSPYLREFNEVYIREDLGKKLERR</sequence>
<comment type="caution">
    <text evidence="2">The sequence shown here is derived from an EMBL/GenBank/DDBJ whole genome shotgun (WGS) entry which is preliminary data.</text>
</comment>
<gene>
    <name evidence="2" type="ORF">THAR02_01511</name>
</gene>
<dbReference type="AlphaFoldDB" id="A0A0F9Y2F9"/>
<dbReference type="EMBL" id="JOKZ01000027">
    <property type="protein sequence ID" value="KKP06363.1"/>
    <property type="molecule type" value="Genomic_DNA"/>
</dbReference>
<dbReference type="OrthoDB" id="5393654at2759"/>
<accession>A0A0F9Y2F9</accession>
<organism evidence="2 3">
    <name type="scientific">Trichoderma harzianum</name>
    <name type="common">Hypocrea lixii</name>
    <dbReference type="NCBI Taxonomy" id="5544"/>
    <lineage>
        <taxon>Eukaryota</taxon>
        <taxon>Fungi</taxon>
        <taxon>Dikarya</taxon>
        <taxon>Ascomycota</taxon>
        <taxon>Pezizomycotina</taxon>
        <taxon>Sordariomycetes</taxon>
        <taxon>Hypocreomycetidae</taxon>
        <taxon>Hypocreales</taxon>
        <taxon>Hypocreaceae</taxon>
        <taxon>Trichoderma</taxon>
    </lineage>
</organism>
<dbReference type="Proteomes" id="UP000034112">
    <property type="component" value="Unassembled WGS sequence"/>
</dbReference>
<evidence type="ECO:0000256" key="1">
    <source>
        <dbReference type="SAM" id="MobiDB-lite"/>
    </source>
</evidence>
<protein>
    <submittedName>
        <fullName evidence="2">Uncharacterized protein</fullName>
    </submittedName>
</protein>
<reference evidence="3" key="1">
    <citation type="journal article" date="2015" name="Genome Announc.">
        <title>Draft whole-genome sequence of the biocontrol agent Trichoderma harzianum T6776.</title>
        <authorList>
            <person name="Baroncelli R."/>
            <person name="Piaggeschi G."/>
            <person name="Fiorini L."/>
            <person name="Bertolini E."/>
            <person name="Zapparata A."/>
            <person name="Pe M.E."/>
            <person name="Sarrocco S."/>
            <person name="Vannacci G."/>
        </authorList>
    </citation>
    <scope>NUCLEOTIDE SEQUENCE [LARGE SCALE GENOMIC DNA]</scope>
    <source>
        <strain evidence="3">T6776</strain>
    </source>
</reference>
<feature type="compositionally biased region" description="Basic residues" evidence="1">
    <location>
        <begin position="1"/>
        <end position="12"/>
    </location>
</feature>
<proteinExistence type="predicted"/>
<dbReference type="PANTHER" id="PTHR35179:SF2">
    <property type="entry name" value="START DOMAIN-CONTAINING PROTEIN"/>
    <property type="match status" value="1"/>
</dbReference>
<dbReference type="PANTHER" id="PTHR35179">
    <property type="entry name" value="PROTEIN CBG02620"/>
    <property type="match status" value="1"/>
</dbReference>